<dbReference type="OrthoDB" id="292264at2"/>
<dbReference type="SUPFAM" id="SSF50465">
    <property type="entry name" value="EF-Tu/eEF-1alpha/eIF2-gamma C-terminal domain"/>
    <property type="match status" value="1"/>
</dbReference>
<dbReference type="Gene3D" id="2.40.30.10">
    <property type="entry name" value="Translation factors"/>
    <property type="match status" value="1"/>
</dbReference>
<dbReference type="GO" id="GO:0005525">
    <property type="term" value="F:GTP binding"/>
    <property type="evidence" value="ECO:0007669"/>
    <property type="project" value="UniProtKB-KW"/>
</dbReference>
<gene>
    <name evidence="4" type="ORF">BXY58_2140</name>
    <name evidence="3" type="ORF">GCM10007332_21530</name>
</gene>
<evidence type="ECO:0000256" key="2">
    <source>
        <dbReference type="ARBA" id="ARBA00023134"/>
    </source>
</evidence>
<evidence type="ECO:0000313" key="5">
    <source>
        <dbReference type="Proteomes" id="UP000285906"/>
    </source>
</evidence>
<accession>A0A420D8X9</accession>
<dbReference type="EMBL" id="BMCW01000004">
    <property type="protein sequence ID" value="GGG59537.1"/>
    <property type="molecule type" value="Genomic_DNA"/>
</dbReference>
<reference evidence="6" key="3">
    <citation type="journal article" date="2019" name="Int. J. Syst. Evol. Microbiol.">
        <title>The Global Catalogue of Microorganisms (GCM) 10K type strain sequencing project: providing services to taxonomists for standard genome sequencing and annotation.</title>
        <authorList>
            <consortium name="The Broad Institute Genomics Platform"/>
            <consortium name="The Broad Institute Genome Sequencing Center for Infectious Disease"/>
            <person name="Wu L."/>
            <person name="Ma J."/>
        </authorList>
    </citation>
    <scope>NUCLEOTIDE SEQUENCE [LARGE SCALE GENOMIC DNA]</scope>
    <source>
        <strain evidence="6">CCM 8490</strain>
    </source>
</reference>
<organism evidence="4 5">
    <name type="scientific">Epilithonimonas arachidiradicis</name>
    <dbReference type="NCBI Taxonomy" id="1617282"/>
    <lineage>
        <taxon>Bacteria</taxon>
        <taxon>Pseudomonadati</taxon>
        <taxon>Bacteroidota</taxon>
        <taxon>Flavobacteriia</taxon>
        <taxon>Flavobacteriales</taxon>
        <taxon>Weeksellaceae</taxon>
        <taxon>Chryseobacterium group</taxon>
        <taxon>Epilithonimonas</taxon>
    </lineage>
</organism>
<keyword evidence="1" id="KW-0547">Nucleotide-binding</keyword>
<reference evidence="3" key="1">
    <citation type="journal article" date="2014" name="Int. J. Syst. Evol. Microbiol.">
        <title>Complete genome of a new Firmicutes species belonging to the dominant human colonic microbiota ('Ruminococcus bicirculans') reveals two chromosomes and a selective capacity to utilize plant glucans.</title>
        <authorList>
            <consortium name="NISC Comparative Sequencing Program"/>
            <person name="Wegmann U."/>
            <person name="Louis P."/>
            <person name="Goesmann A."/>
            <person name="Henrissat B."/>
            <person name="Duncan S.H."/>
            <person name="Flint H.J."/>
        </authorList>
    </citation>
    <scope>NUCLEOTIDE SEQUENCE</scope>
    <source>
        <strain evidence="3">CCM 8490</strain>
    </source>
</reference>
<keyword evidence="2" id="KW-0342">GTP-binding</keyword>
<dbReference type="EMBL" id="RAQH01000005">
    <property type="protein sequence ID" value="RKE87260.1"/>
    <property type="molecule type" value="Genomic_DNA"/>
</dbReference>
<protein>
    <submittedName>
        <fullName evidence="4">Uncharacterized protein</fullName>
    </submittedName>
</protein>
<sequence length="100" mass="11238">MKRKPHFKALLNYYSSEEGGLVTPVSPGYRTGIRFPFDSQEFIGIQIFPDGQLIFSGDIANVDMQLVNADQIIERLYEGIDFEMVINSNVIGTGVIVTMY</sequence>
<proteinExistence type="predicted"/>
<keyword evidence="6" id="KW-1185">Reference proteome</keyword>
<dbReference type="Proteomes" id="UP000285906">
    <property type="component" value="Unassembled WGS sequence"/>
</dbReference>
<evidence type="ECO:0000313" key="4">
    <source>
        <dbReference type="EMBL" id="RKE87260.1"/>
    </source>
</evidence>
<dbReference type="InterPro" id="IPR009001">
    <property type="entry name" value="Transl_elong_EF1A/Init_IF2_C"/>
</dbReference>
<dbReference type="AlphaFoldDB" id="A0A420D8X9"/>
<dbReference type="RefSeq" id="WP_120213758.1">
    <property type="nucleotide sequence ID" value="NZ_BMCW01000004.1"/>
</dbReference>
<reference evidence="3" key="4">
    <citation type="submission" date="2024-05" db="EMBL/GenBank/DDBJ databases">
        <authorList>
            <person name="Sun Q."/>
            <person name="Sedlacek I."/>
        </authorList>
    </citation>
    <scope>NUCLEOTIDE SEQUENCE</scope>
    <source>
        <strain evidence="3">CCM 8490</strain>
    </source>
</reference>
<evidence type="ECO:0000313" key="6">
    <source>
        <dbReference type="Proteomes" id="UP000658202"/>
    </source>
</evidence>
<reference evidence="4 5" key="2">
    <citation type="submission" date="2018-09" db="EMBL/GenBank/DDBJ databases">
        <title>Genomic Encyclopedia of Archaeal and Bacterial Type Strains, Phase II (KMG-II): from individual species to whole genera.</title>
        <authorList>
            <person name="Goeker M."/>
        </authorList>
    </citation>
    <scope>NUCLEOTIDE SEQUENCE [LARGE SCALE GENOMIC DNA]</scope>
    <source>
        <strain evidence="4 5">DSM 27620</strain>
    </source>
</reference>
<name>A0A420D8X9_9FLAO</name>
<comment type="caution">
    <text evidence="4">The sequence shown here is derived from an EMBL/GenBank/DDBJ whole genome shotgun (WGS) entry which is preliminary data.</text>
</comment>
<dbReference type="Proteomes" id="UP000658202">
    <property type="component" value="Unassembled WGS sequence"/>
</dbReference>
<evidence type="ECO:0000313" key="3">
    <source>
        <dbReference type="EMBL" id="GGG59537.1"/>
    </source>
</evidence>
<evidence type="ECO:0000256" key="1">
    <source>
        <dbReference type="ARBA" id="ARBA00022741"/>
    </source>
</evidence>